<feature type="chain" id="PRO_5043661903" evidence="1">
    <location>
        <begin position="23"/>
        <end position="108"/>
    </location>
</feature>
<gene>
    <name evidence="2" type="ORF">PPACK8108_LOCUS19424</name>
</gene>
<keyword evidence="1" id="KW-0732">Signal</keyword>
<name>A0AAV0BG01_PHAPC</name>
<organism evidence="2 3">
    <name type="scientific">Phakopsora pachyrhizi</name>
    <name type="common">Asian soybean rust disease fungus</name>
    <dbReference type="NCBI Taxonomy" id="170000"/>
    <lineage>
        <taxon>Eukaryota</taxon>
        <taxon>Fungi</taxon>
        <taxon>Dikarya</taxon>
        <taxon>Basidiomycota</taxon>
        <taxon>Pucciniomycotina</taxon>
        <taxon>Pucciniomycetes</taxon>
        <taxon>Pucciniales</taxon>
        <taxon>Phakopsoraceae</taxon>
        <taxon>Phakopsora</taxon>
    </lineage>
</organism>
<dbReference type="Proteomes" id="UP001153365">
    <property type="component" value="Unassembled WGS sequence"/>
</dbReference>
<comment type="caution">
    <text evidence="2">The sequence shown here is derived from an EMBL/GenBank/DDBJ whole genome shotgun (WGS) entry which is preliminary data.</text>
</comment>
<evidence type="ECO:0000313" key="2">
    <source>
        <dbReference type="EMBL" id="CAH7684971.1"/>
    </source>
</evidence>
<evidence type="ECO:0000313" key="3">
    <source>
        <dbReference type="Proteomes" id="UP001153365"/>
    </source>
</evidence>
<evidence type="ECO:0000256" key="1">
    <source>
        <dbReference type="SAM" id="SignalP"/>
    </source>
</evidence>
<proteinExistence type="predicted"/>
<dbReference type="AlphaFoldDB" id="A0AAV0BG01"/>
<keyword evidence="3" id="KW-1185">Reference proteome</keyword>
<protein>
    <submittedName>
        <fullName evidence="2">Uncharacterized protein</fullName>
    </submittedName>
</protein>
<dbReference type="EMBL" id="CALTRL010005698">
    <property type="protein sequence ID" value="CAH7684971.1"/>
    <property type="molecule type" value="Genomic_DNA"/>
</dbReference>
<feature type="signal peptide" evidence="1">
    <location>
        <begin position="1"/>
        <end position="22"/>
    </location>
</feature>
<accession>A0AAV0BG01</accession>
<sequence>MTIVGVVVLVVARSILLRVKVGKDGMEYFDAGLSISEYRACGVSSKVSRLGLSAKQSEPRMGMEHIMEIVIEVLAGALDEADDNTITKLEKDTEIDGSTAKDKKFIKD</sequence>
<reference evidence="2" key="1">
    <citation type="submission" date="2022-06" db="EMBL/GenBank/DDBJ databases">
        <authorList>
            <consortium name="SYNGENTA / RWTH Aachen University"/>
        </authorList>
    </citation>
    <scope>NUCLEOTIDE SEQUENCE</scope>
</reference>